<proteinExistence type="predicted"/>
<comment type="caution">
    <text evidence="1">The sequence shown here is derived from an EMBL/GenBank/DDBJ whole genome shotgun (WGS) entry which is preliminary data.</text>
</comment>
<gene>
    <name evidence="1" type="ORF">BSTOLATCC_MIC14634</name>
</gene>
<keyword evidence="2" id="KW-1185">Reference proteome</keyword>
<evidence type="ECO:0000313" key="2">
    <source>
        <dbReference type="Proteomes" id="UP001162131"/>
    </source>
</evidence>
<organism evidence="1 2">
    <name type="scientific">Blepharisma stoltei</name>
    <dbReference type="NCBI Taxonomy" id="1481888"/>
    <lineage>
        <taxon>Eukaryota</taxon>
        <taxon>Sar</taxon>
        <taxon>Alveolata</taxon>
        <taxon>Ciliophora</taxon>
        <taxon>Postciliodesmatophora</taxon>
        <taxon>Heterotrichea</taxon>
        <taxon>Heterotrichida</taxon>
        <taxon>Blepharismidae</taxon>
        <taxon>Blepharisma</taxon>
    </lineage>
</organism>
<sequence>MELGRIDLPKYFRTQFWNDLIDILEHYHVENKNSISSANLPIWIYKEVVKKDVMSKIKTKIKQYIKKAMKNEIEKLWNAHSESIIDPCPKIKHPKKVITNLIHSLFTKFQSVFTQTSKSVYSSRDKVTEVDAFMSERYLSIWNMIKGLMNKDIFDKYFVEIEVEICANILIKIAEKNDEIGRENEKLNDIYYRQIDSIRRTLMIMLSR</sequence>
<dbReference type="EMBL" id="CAJZBQ010000014">
    <property type="protein sequence ID" value="CAG9315890.1"/>
    <property type="molecule type" value="Genomic_DNA"/>
</dbReference>
<protein>
    <submittedName>
        <fullName evidence="1">Uncharacterized protein</fullName>
    </submittedName>
</protein>
<reference evidence="1" key="1">
    <citation type="submission" date="2021-09" db="EMBL/GenBank/DDBJ databases">
        <authorList>
            <consortium name="AG Swart"/>
            <person name="Singh M."/>
            <person name="Singh A."/>
            <person name="Seah K."/>
            <person name="Emmerich C."/>
        </authorList>
    </citation>
    <scope>NUCLEOTIDE SEQUENCE</scope>
    <source>
        <strain evidence="1">ATCC30299</strain>
    </source>
</reference>
<name>A0AAU9IM92_9CILI</name>
<accession>A0AAU9IM92</accession>
<dbReference type="Proteomes" id="UP001162131">
    <property type="component" value="Unassembled WGS sequence"/>
</dbReference>
<dbReference type="AlphaFoldDB" id="A0AAU9IM92"/>
<evidence type="ECO:0000313" key="1">
    <source>
        <dbReference type="EMBL" id="CAG9315890.1"/>
    </source>
</evidence>